<evidence type="ECO:0008006" key="4">
    <source>
        <dbReference type="Google" id="ProtNLM"/>
    </source>
</evidence>
<dbReference type="EMBL" id="WFLM01000003">
    <property type="protein sequence ID" value="KAB8039203.1"/>
    <property type="molecule type" value="Genomic_DNA"/>
</dbReference>
<gene>
    <name evidence="2" type="ORF">GCL60_10140</name>
</gene>
<evidence type="ECO:0000313" key="3">
    <source>
        <dbReference type="Proteomes" id="UP000437748"/>
    </source>
</evidence>
<proteinExistence type="predicted"/>
<protein>
    <recommendedName>
        <fullName evidence="4">Tetratricopeptide repeat protein</fullName>
    </recommendedName>
</protein>
<dbReference type="Proteomes" id="UP000437748">
    <property type="component" value="Unassembled WGS sequence"/>
</dbReference>
<name>A0A6N6VXI1_9BACT</name>
<dbReference type="RefSeq" id="WP_153420602.1">
    <property type="nucleotide sequence ID" value="NZ_WFLM01000003.1"/>
</dbReference>
<keyword evidence="3" id="KW-1185">Reference proteome</keyword>
<dbReference type="Gene3D" id="1.25.40.10">
    <property type="entry name" value="Tetratricopeptide repeat domain"/>
    <property type="match status" value="1"/>
</dbReference>
<sequence>MKDYLVNLNRTNLINNNSNLIKGSRFKMVVVLATSSFLFQSCLTSSRQDQLQTSITQLQGQVFQMQEQLNKRDQQISNTTQTALSSKSDVESLQTQLQLTQGVVDELKTKIKRIEENAGSGTSSDSNVISLNSSSDSLTHIQRQIARIELSANSRVGINRKGKLPAKMQTQAEINKSLKASFEQGNMKQTIDQSSLIINAAEATDSMIQTALEYRAEAKFKTQDYKGAAIDFSNYVDFFSSGTKYARALLLAGDSYVYLKNNAIAKSYYQECAKSFPNIPEGKAAAGRLANLSNLNQSSQGQ</sequence>
<dbReference type="InterPro" id="IPR011990">
    <property type="entry name" value="TPR-like_helical_dom_sf"/>
</dbReference>
<organism evidence="2 3">
    <name type="scientific">Silvanigrella paludirubra</name>
    <dbReference type="NCBI Taxonomy" id="2499159"/>
    <lineage>
        <taxon>Bacteria</taxon>
        <taxon>Pseudomonadati</taxon>
        <taxon>Bdellovibrionota</taxon>
        <taxon>Oligoflexia</taxon>
        <taxon>Silvanigrellales</taxon>
        <taxon>Silvanigrellaceae</taxon>
        <taxon>Silvanigrella</taxon>
    </lineage>
</organism>
<dbReference type="OrthoDB" id="5295182at2"/>
<comment type="caution">
    <text evidence="2">The sequence shown here is derived from an EMBL/GenBank/DDBJ whole genome shotgun (WGS) entry which is preliminary data.</text>
</comment>
<evidence type="ECO:0000313" key="2">
    <source>
        <dbReference type="EMBL" id="KAB8039203.1"/>
    </source>
</evidence>
<accession>A0A6N6VXI1</accession>
<evidence type="ECO:0000256" key="1">
    <source>
        <dbReference type="SAM" id="Coils"/>
    </source>
</evidence>
<dbReference type="SUPFAM" id="SSF48452">
    <property type="entry name" value="TPR-like"/>
    <property type="match status" value="1"/>
</dbReference>
<feature type="coiled-coil region" evidence="1">
    <location>
        <begin position="90"/>
        <end position="117"/>
    </location>
</feature>
<dbReference type="AlphaFoldDB" id="A0A6N6VXI1"/>
<reference evidence="2 3" key="1">
    <citation type="submission" date="2019-10" db="EMBL/GenBank/DDBJ databases">
        <title>New species of Slilvanegrellaceae.</title>
        <authorList>
            <person name="Pitt A."/>
            <person name="Hahn M.W."/>
        </authorList>
    </citation>
    <scope>NUCLEOTIDE SEQUENCE [LARGE SCALE GENOMIC DNA]</scope>
    <source>
        <strain evidence="2 3">SP-Ram-0.45-NSY-1</strain>
    </source>
</reference>
<keyword evidence="1" id="KW-0175">Coiled coil</keyword>